<dbReference type="Gene3D" id="3.90.190.10">
    <property type="entry name" value="Protein tyrosine phosphatase superfamily"/>
    <property type="match status" value="1"/>
</dbReference>
<dbReference type="CDD" id="cd14529">
    <property type="entry name" value="TpbA-like"/>
    <property type="match status" value="1"/>
</dbReference>
<dbReference type="InterPro" id="IPR029021">
    <property type="entry name" value="Prot-tyrosine_phosphatase-like"/>
</dbReference>
<dbReference type="InterPro" id="IPR055214">
    <property type="entry name" value="PTP-NADK"/>
</dbReference>
<dbReference type="PROSITE" id="PS00383">
    <property type="entry name" value="TYR_PHOSPHATASE_1"/>
    <property type="match status" value="1"/>
</dbReference>
<dbReference type="Pfam" id="PF22741">
    <property type="entry name" value="PTP-NADK"/>
    <property type="match status" value="1"/>
</dbReference>
<evidence type="ECO:0000313" key="4">
    <source>
        <dbReference type="EMBL" id="GLK73742.1"/>
    </source>
</evidence>
<dbReference type="PROSITE" id="PS50056">
    <property type="entry name" value="TYR_PHOSPHATASE_2"/>
    <property type="match status" value="1"/>
</dbReference>
<reference evidence="4" key="2">
    <citation type="submission" date="2023-01" db="EMBL/GenBank/DDBJ databases">
        <authorList>
            <person name="Sun Q."/>
            <person name="Evtushenko L."/>
        </authorList>
    </citation>
    <scope>NUCLEOTIDE SEQUENCE</scope>
    <source>
        <strain evidence="4">VKM B-2484</strain>
    </source>
</reference>
<dbReference type="PANTHER" id="PTHR31126:SF72">
    <property type="entry name" value="DUAL SPECIFICITY PROTEIN PHOSPHATASE TPBA"/>
    <property type="match status" value="1"/>
</dbReference>
<dbReference type="GO" id="GO:0004721">
    <property type="term" value="F:phosphoprotein phosphatase activity"/>
    <property type="evidence" value="ECO:0007669"/>
    <property type="project" value="InterPro"/>
</dbReference>
<sequence>MGGAYLGALQLTGNFNTVVAGEFYRSGQLSPAQIADYVQTYGIKTIINLRGDNTGRAWYDAELVEANRLNVAHLNFGISARRELTATKAAELIALMKDAKKPILIHCQAGADRSGLASALYLAAIKNSAEAEAEAQLSIRYGHFSLPFIAEYAMDRTLKALEPSIGYSRSQSTPEAGEETASTRKKKLKH</sequence>
<gene>
    <name evidence="4" type="ORF">GCM10017643_38600</name>
</gene>
<organism evidence="4 5">
    <name type="scientific">Ancylobacter dichloromethanicus</name>
    <dbReference type="NCBI Taxonomy" id="518825"/>
    <lineage>
        <taxon>Bacteria</taxon>
        <taxon>Pseudomonadati</taxon>
        <taxon>Pseudomonadota</taxon>
        <taxon>Alphaproteobacteria</taxon>
        <taxon>Hyphomicrobiales</taxon>
        <taxon>Xanthobacteraceae</taxon>
        <taxon>Ancylobacter</taxon>
    </lineage>
</organism>
<evidence type="ECO:0000256" key="2">
    <source>
        <dbReference type="SAM" id="MobiDB-lite"/>
    </source>
</evidence>
<dbReference type="Proteomes" id="UP001143370">
    <property type="component" value="Unassembled WGS sequence"/>
</dbReference>
<dbReference type="PANTHER" id="PTHR31126">
    <property type="entry name" value="TYROSINE-PROTEIN PHOSPHATASE"/>
    <property type="match status" value="1"/>
</dbReference>
<evidence type="ECO:0000313" key="5">
    <source>
        <dbReference type="Proteomes" id="UP001143370"/>
    </source>
</evidence>
<protein>
    <recommendedName>
        <fullName evidence="3">Tyrosine specific protein phosphatases domain-containing protein</fullName>
    </recommendedName>
</protein>
<comment type="similarity">
    <text evidence="1">Belongs to the protein-tyrosine phosphatase family.</text>
</comment>
<comment type="caution">
    <text evidence="4">The sequence shown here is derived from an EMBL/GenBank/DDBJ whole genome shotgun (WGS) entry which is preliminary data.</text>
</comment>
<dbReference type="AlphaFoldDB" id="A0A9W6JAM0"/>
<evidence type="ECO:0000256" key="1">
    <source>
        <dbReference type="ARBA" id="ARBA00009580"/>
    </source>
</evidence>
<accession>A0A9W6JAM0</accession>
<evidence type="ECO:0000259" key="3">
    <source>
        <dbReference type="PROSITE" id="PS50056"/>
    </source>
</evidence>
<dbReference type="SUPFAM" id="SSF52799">
    <property type="entry name" value="(Phosphotyrosine protein) phosphatases II"/>
    <property type="match status" value="1"/>
</dbReference>
<reference evidence="4" key="1">
    <citation type="journal article" date="2014" name="Int. J. Syst. Evol. Microbiol.">
        <title>Complete genome sequence of Corynebacterium casei LMG S-19264T (=DSM 44701T), isolated from a smear-ripened cheese.</title>
        <authorList>
            <consortium name="US DOE Joint Genome Institute (JGI-PGF)"/>
            <person name="Walter F."/>
            <person name="Albersmeier A."/>
            <person name="Kalinowski J."/>
            <person name="Ruckert C."/>
        </authorList>
    </citation>
    <scope>NUCLEOTIDE SEQUENCE</scope>
    <source>
        <strain evidence="4">VKM B-2484</strain>
    </source>
</reference>
<keyword evidence="5" id="KW-1185">Reference proteome</keyword>
<proteinExistence type="inferred from homology"/>
<dbReference type="EMBL" id="BSFJ01000033">
    <property type="protein sequence ID" value="GLK73742.1"/>
    <property type="molecule type" value="Genomic_DNA"/>
</dbReference>
<dbReference type="InterPro" id="IPR016130">
    <property type="entry name" value="Tyr_Pase_AS"/>
</dbReference>
<name>A0A9W6JAM0_9HYPH</name>
<feature type="domain" description="Tyrosine specific protein phosphatases" evidence="3">
    <location>
        <begin position="87"/>
        <end position="122"/>
    </location>
</feature>
<dbReference type="InterPro" id="IPR000387">
    <property type="entry name" value="Tyr_Pase_dom"/>
</dbReference>
<feature type="region of interest" description="Disordered" evidence="2">
    <location>
        <begin position="165"/>
        <end position="190"/>
    </location>
</feature>